<dbReference type="GO" id="GO:0005634">
    <property type="term" value="C:nucleus"/>
    <property type="evidence" value="ECO:0007669"/>
    <property type="project" value="TreeGrafter"/>
</dbReference>
<dbReference type="InterPro" id="IPR050745">
    <property type="entry name" value="Multifunctional_regulatory"/>
</dbReference>
<dbReference type="Pfam" id="PF13676">
    <property type="entry name" value="TIR_2"/>
    <property type="match status" value="1"/>
</dbReference>
<dbReference type="PANTHER" id="PTHR24189">
    <property type="entry name" value="MYOTROPHIN"/>
    <property type="match status" value="1"/>
</dbReference>
<dbReference type="SMART" id="SM00248">
    <property type="entry name" value="ANK"/>
    <property type="match status" value="5"/>
</dbReference>
<dbReference type="GO" id="GO:0007165">
    <property type="term" value="P:signal transduction"/>
    <property type="evidence" value="ECO:0007669"/>
    <property type="project" value="InterPro"/>
</dbReference>
<proteinExistence type="predicted"/>
<dbReference type="InterPro" id="IPR036770">
    <property type="entry name" value="Ankyrin_rpt-contain_sf"/>
</dbReference>
<evidence type="ECO:0000256" key="3">
    <source>
        <dbReference type="PROSITE-ProRule" id="PRU00023"/>
    </source>
</evidence>
<feature type="repeat" description="ANK" evidence="3">
    <location>
        <begin position="109"/>
        <end position="141"/>
    </location>
</feature>
<reference evidence="5 6" key="1">
    <citation type="journal article" date="2014" name="Genome Biol. Evol.">
        <title>The secreted proteins of Achlya hypogyna and Thraustotheca clavata identify the ancestral oomycete secretome and reveal gene acquisitions by horizontal gene transfer.</title>
        <authorList>
            <person name="Misner I."/>
            <person name="Blouin N."/>
            <person name="Leonard G."/>
            <person name="Richards T.A."/>
            <person name="Lane C.E."/>
        </authorList>
    </citation>
    <scope>NUCLEOTIDE SEQUENCE [LARGE SCALE GENOMIC DNA]</scope>
    <source>
        <strain evidence="5 6">ATCC 34112</strain>
    </source>
</reference>
<dbReference type="Pfam" id="PF12796">
    <property type="entry name" value="Ank_2"/>
    <property type="match status" value="1"/>
</dbReference>
<dbReference type="Gene3D" id="1.25.40.20">
    <property type="entry name" value="Ankyrin repeat-containing domain"/>
    <property type="match status" value="2"/>
</dbReference>
<gene>
    <name evidence="5" type="ORF">THRCLA_00535</name>
</gene>
<dbReference type="EMBL" id="JNBS01000239">
    <property type="protein sequence ID" value="OQS07434.1"/>
    <property type="molecule type" value="Genomic_DNA"/>
</dbReference>
<keyword evidence="2 3" id="KW-0040">ANK repeat</keyword>
<organism evidence="5 6">
    <name type="scientific">Thraustotheca clavata</name>
    <dbReference type="NCBI Taxonomy" id="74557"/>
    <lineage>
        <taxon>Eukaryota</taxon>
        <taxon>Sar</taxon>
        <taxon>Stramenopiles</taxon>
        <taxon>Oomycota</taxon>
        <taxon>Saprolegniomycetes</taxon>
        <taxon>Saprolegniales</taxon>
        <taxon>Achlyaceae</taxon>
        <taxon>Thraustotheca</taxon>
    </lineage>
</organism>
<dbReference type="SMART" id="SM00255">
    <property type="entry name" value="TIR"/>
    <property type="match status" value="1"/>
</dbReference>
<keyword evidence="1" id="KW-0677">Repeat</keyword>
<keyword evidence="5" id="KW-0675">Receptor</keyword>
<evidence type="ECO:0000256" key="2">
    <source>
        <dbReference type="ARBA" id="ARBA00023043"/>
    </source>
</evidence>
<evidence type="ECO:0000256" key="1">
    <source>
        <dbReference type="ARBA" id="ARBA00022737"/>
    </source>
</evidence>
<dbReference type="SUPFAM" id="SSF48403">
    <property type="entry name" value="Ankyrin repeat"/>
    <property type="match status" value="1"/>
</dbReference>
<dbReference type="InterPro" id="IPR035897">
    <property type="entry name" value="Toll_tir_struct_dom_sf"/>
</dbReference>
<dbReference type="InterPro" id="IPR002110">
    <property type="entry name" value="Ankyrin_rpt"/>
</dbReference>
<dbReference type="AlphaFoldDB" id="A0A1W0AAW7"/>
<evidence type="ECO:0000313" key="6">
    <source>
        <dbReference type="Proteomes" id="UP000243217"/>
    </source>
</evidence>
<sequence length="589" mass="65715">HLHIPEPGGMNTVTALELAYLRGNYAVSSVLEDWGGDVALTPLHLAAGINDVKKVQKILKYCIPDCLGEYGYTGFNRRTPLHWAAISGSTEALQELLKRKANPNFQDADGRTPLHWAARCNRVESVKYLLEYDADPNIVDNTFMTPIMCAAYSDDLSKEILAALVAKGGNINYSHPTSRDAALHIAMKRGSKETALALLAAGADIMQVNSDGCRPLDCTTSTDLQFAVKRAAGARDVMISYTHTHTEFAKKLRTTLENNHITTWLDLMDPSGIGGGSVWREEIGRGITNASCVVCILTEDYPKSEWCLKELALAKQNGTPVLAISTENVRIGEELQVYLYARQIVPFESAITAIDKTNPRNIMYEYNDVAFARQFRSLLDGVRDEIEKKRQALAKSSDNRSGWAMTDTFMNNKFDDDTTPFVFLASGDVHEEFVRHLYLELNKYCRVYVDHPIEGEKNAATRIQAAQQAILKCQAFIIILSDKNQNETIQDQLAFAEDKGKPILPILLSNPTSYLGLAHQYTLSRNEVYHFAQNLGFTTSVKQLMHGVRKYIPNGKKRTPQTVLSPHALMESQDSIRWSFSSSHANNDM</sequence>
<dbReference type="OrthoDB" id="59652at2759"/>
<comment type="caution">
    <text evidence="5">The sequence shown here is derived from an EMBL/GenBank/DDBJ whole genome shotgun (WGS) entry which is preliminary data.</text>
</comment>
<feature type="non-terminal residue" evidence="5">
    <location>
        <position position="1"/>
    </location>
</feature>
<dbReference type="PROSITE" id="PS50088">
    <property type="entry name" value="ANK_REPEAT"/>
    <property type="match status" value="3"/>
</dbReference>
<dbReference type="PROSITE" id="PS50104">
    <property type="entry name" value="TIR"/>
    <property type="match status" value="1"/>
</dbReference>
<dbReference type="Gene3D" id="3.40.50.10140">
    <property type="entry name" value="Toll/interleukin-1 receptor homology (TIR) domain"/>
    <property type="match status" value="1"/>
</dbReference>
<keyword evidence="6" id="KW-1185">Reference proteome</keyword>
<dbReference type="InterPro" id="IPR000157">
    <property type="entry name" value="TIR_dom"/>
</dbReference>
<dbReference type="STRING" id="74557.A0A1W0AAW7"/>
<accession>A0A1W0AAW7</accession>
<dbReference type="GO" id="GO:0005737">
    <property type="term" value="C:cytoplasm"/>
    <property type="evidence" value="ECO:0007669"/>
    <property type="project" value="TreeGrafter"/>
</dbReference>
<dbReference type="PROSITE" id="PS50297">
    <property type="entry name" value="ANK_REP_REGION"/>
    <property type="match status" value="2"/>
</dbReference>
<feature type="repeat" description="ANK" evidence="3">
    <location>
        <begin position="178"/>
        <end position="210"/>
    </location>
</feature>
<dbReference type="SUPFAM" id="SSF52200">
    <property type="entry name" value="Toll/Interleukin receptor TIR domain"/>
    <property type="match status" value="2"/>
</dbReference>
<dbReference type="PANTHER" id="PTHR24189:SF50">
    <property type="entry name" value="ANKYRIN REPEAT AND SOCS BOX PROTEIN 2"/>
    <property type="match status" value="1"/>
</dbReference>
<feature type="domain" description="TIR" evidence="4">
    <location>
        <begin position="233"/>
        <end position="363"/>
    </location>
</feature>
<dbReference type="Proteomes" id="UP000243217">
    <property type="component" value="Unassembled WGS sequence"/>
</dbReference>
<protein>
    <submittedName>
        <fullName evidence="5">Transient receptor potential Ca2 channel (TRP-CC) family protein</fullName>
    </submittedName>
</protein>
<feature type="repeat" description="ANK" evidence="3">
    <location>
        <begin position="76"/>
        <end position="108"/>
    </location>
</feature>
<name>A0A1W0AAW7_9STRA</name>
<evidence type="ECO:0000259" key="4">
    <source>
        <dbReference type="PROSITE" id="PS50104"/>
    </source>
</evidence>
<evidence type="ECO:0000313" key="5">
    <source>
        <dbReference type="EMBL" id="OQS07434.1"/>
    </source>
</evidence>